<keyword evidence="1 3" id="KW-0732">Signal</keyword>
<dbReference type="Gene3D" id="3.40.190.10">
    <property type="entry name" value="Periplasmic binding protein-like II"/>
    <property type="match status" value="2"/>
</dbReference>
<dbReference type="PANTHER" id="PTHR35936:SF17">
    <property type="entry name" value="ARGININE-BINDING EXTRACELLULAR PROTEIN ARTP"/>
    <property type="match status" value="1"/>
</dbReference>
<accession>A0A2U1CHM0</accession>
<dbReference type="PANTHER" id="PTHR35936">
    <property type="entry name" value="MEMBRANE-BOUND LYTIC MUREIN TRANSGLYCOSYLASE F"/>
    <property type="match status" value="1"/>
</dbReference>
<feature type="chain" id="PRO_5015458192" evidence="3">
    <location>
        <begin position="25"/>
        <end position="284"/>
    </location>
</feature>
<dbReference type="OrthoDB" id="7241844at2"/>
<reference evidence="5 6" key="1">
    <citation type="submission" date="2018-04" db="EMBL/GenBank/DDBJ databases">
        <title>Genomic Encyclopedia of Type Strains, Phase IV (KMG-IV): sequencing the most valuable type-strain genomes for metagenomic binning, comparative biology and taxonomic classification.</title>
        <authorList>
            <person name="Goeker M."/>
        </authorList>
    </citation>
    <scope>NUCLEOTIDE SEQUENCE [LARGE SCALE GENOMIC DNA]</scope>
    <source>
        <strain evidence="5 6">DSM 10065</strain>
    </source>
</reference>
<sequence>MSRYRFRTFTAALFLALGASQAGAAASSGTASEGPAGPAVSSASSSGGQALSDLTVGVRYVPPPFVGGSKVRTPESIETLLVAEVAGKLQRKARYVELDAGAASVPSGAMDFAVASLPKAQPRNDGAVVIATGQVTRPMAIMRTDTDIKSWRQLQGRTVCLAEDGRYVGRIAELYGAIEQVYRAPADALLALRTGECDAAVHDDTMLKALLRFPEWKKFSASLPPGEAETQYFLVPAGNDKMATLLKEMVASWKSRSHFKKLIADMTQDIAFEVYLDQTVPDCH</sequence>
<evidence type="ECO:0000313" key="5">
    <source>
        <dbReference type="EMBL" id="PVY60341.1"/>
    </source>
</evidence>
<dbReference type="EMBL" id="QEKO01000010">
    <property type="protein sequence ID" value="PVY60341.1"/>
    <property type="molecule type" value="Genomic_DNA"/>
</dbReference>
<evidence type="ECO:0000313" key="6">
    <source>
        <dbReference type="Proteomes" id="UP000246145"/>
    </source>
</evidence>
<dbReference type="SMART" id="SM00062">
    <property type="entry name" value="PBPb"/>
    <property type="match status" value="1"/>
</dbReference>
<name>A0A2U1CHM0_9BURK</name>
<evidence type="ECO:0000256" key="3">
    <source>
        <dbReference type="SAM" id="SignalP"/>
    </source>
</evidence>
<organism evidence="5 6">
    <name type="scientific">Pusillimonas noertemannii</name>
    <dbReference type="NCBI Taxonomy" id="305977"/>
    <lineage>
        <taxon>Bacteria</taxon>
        <taxon>Pseudomonadati</taxon>
        <taxon>Pseudomonadota</taxon>
        <taxon>Betaproteobacteria</taxon>
        <taxon>Burkholderiales</taxon>
        <taxon>Alcaligenaceae</taxon>
        <taxon>Pusillimonas</taxon>
    </lineage>
</organism>
<dbReference type="SUPFAM" id="SSF53850">
    <property type="entry name" value="Periplasmic binding protein-like II"/>
    <property type="match status" value="1"/>
</dbReference>
<feature type="domain" description="Solute-binding protein family 3/N-terminal" evidence="4">
    <location>
        <begin position="53"/>
        <end position="270"/>
    </location>
</feature>
<dbReference type="STRING" id="1231391.GCA_000308195_03105"/>
<comment type="caution">
    <text evidence="5">The sequence shown here is derived from an EMBL/GenBank/DDBJ whole genome shotgun (WGS) entry which is preliminary data.</text>
</comment>
<protein>
    <submittedName>
        <fullName evidence="5">Polar amino acid transport system substrate-binding protein</fullName>
    </submittedName>
</protein>
<proteinExistence type="predicted"/>
<feature type="signal peptide" evidence="3">
    <location>
        <begin position="1"/>
        <end position="24"/>
    </location>
</feature>
<evidence type="ECO:0000256" key="2">
    <source>
        <dbReference type="SAM" id="MobiDB-lite"/>
    </source>
</evidence>
<feature type="region of interest" description="Disordered" evidence="2">
    <location>
        <begin position="26"/>
        <end position="45"/>
    </location>
</feature>
<gene>
    <name evidence="5" type="ORF">C7440_3777</name>
</gene>
<dbReference type="Proteomes" id="UP000246145">
    <property type="component" value="Unassembled WGS sequence"/>
</dbReference>
<dbReference type="AlphaFoldDB" id="A0A2U1CHM0"/>
<dbReference type="InterPro" id="IPR001638">
    <property type="entry name" value="Solute-binding_3/MltF_N"/>
</dbReference>
<keyword evidence="6" id="KW-1185">Reference proteome</keyword>
<evidence type="ECO:0000256" key="1">
    <source>
        <dbReference type="ARBA" id="ARBA00022729"/>
    </source>
</evidence>
<evidence type="ECO:0000259" key="4">
    <source>
        <dbReference type="SMART" id="SM00062"/>
    </source>
</evidence>
<dbReference type="RefSeq" id="WP_116519534.1">
    <property type="nucleotide sequence ID" value="NZ_JACCEX010000006.1"/>
</dbReference>